<evidence type="ECO:0000313" key="1">
    <source>
        <dbReference type="EMBL" id="MBX7271120.1"/>
    </source>
</evidence>
<reference evidence="1 2" key="1">
    <citation type="journal article" date="2021" name="Appl. Microbiol. Biotechnol.">
        <title>Biotechnological applications of marine bacteria in bioremediation of environments polluted with hydrocarbons and plastics.</title>
        <authorList>
            <person name="Muriel-Millan L.F."/>
            <person name="Millan-Lopez S."/>
            <person name="Pardo-Lopez L."/>
        </authorList>
    </citation>
    <scope>NUCLEOTIDE SEQUENCE [LARGE SCALE GENOMIC DNA]</scope>
    <source>
        <strain evidence="1 2">GOM4</strain>
    </source>
</reference>
<comment type="caution">
    <text evidence="1">The sequence shown here is derived from an EMBL/GenBank/DDBJ whole genome shotgun (WGS) entry which is preliminary data.</text>
</comment>
<proteinExistence type="predicted"/>
<name>A0ACC5VGP4_STUCH</name>
<dbReference type="EMBL" id="JAHHFP010000011">
    <property type="protein sequence ID" value="MBX7271120.1"/>
    <property type="molecule type" value="Genomic_DNA"/>
</dbReference>
<dbReference type="Proteomes" id="UP000782475">
    <property type="component" value="Unassembled WGS sequence"/>
</dbReference>
<protein>
    <submittedName>
        <fullName evidence="1">Uncharacterized protein</fullName>
    </submittedName>
</protein>
<gene>
    <name evidence="1" type="ORF">KJJ99_04820</name>
</gene>
<sequence>MSEMQRSPDNCVKCGVNFSSAALSVMARPRKRGKTYAVAGVIGLSILLVAGGYFGLIEYRKQAVIDEAGHHMRAANGYVAEMLDEKASRTTAEFLEKLPRRIQSLDDLNARVLAMDDSLLPGLKGATADYIRASRAFLSGFADMQRAEISLSVAKAGHAAYDSYVSSHQGRSDLALSDAQIKAELDIATAKHESASTMSEKITALGISAKILSRSRTRLSYLSSLDDVNEASRQAEMAKRSFEAARDELSTAGRKLSELADEPMPVQPWFDK</sequence>
<accession>A0ACC5VGP4</accession>
<keyword evidence="2" id="KW-1185">Reference proteome</keyword>
<organism evidence="1 2">
    <name type="scientific">Stutzerimonas chloritidismutans</name>
    <name type="common">Pseudomonas chloritidismutans</name>
    <dbReference type="NCBI Taxonomy" id="203192"/>
    <lineage>
        <taxon>Bacteria</taxon>
        <taxon>Pseudomonadati</taxon>
        <taxon>Pseudomonadota</taxon>
        <taxon>Gammaproteobacteria</taxon>
        <taxon>Pseudomonadales</taxon>
        <taxon>Pseudomonadaceae</taxon>
        <taxon>Stutzerimonas</taxon>
    </lineage>
</organism>
<evidence type="ECO:0000313" key="2">
    <source>
        <dbReference type="Proteomes" id="UP000782475"/>
    </source>
</evidence>